<protein>
    <submittedName>
        <fullName evidence="1">Uncharacterized protein</fullName>
    </submittedName>
</protein>
<reference evidence="1" key="1">
    <citation type="submission" date="2019-10" db="EMBL/GenBank/DDBJ databases">
        <authorList>
            <person name="Zhang R."/>
            <person name="Pan Y."/>
            <person name="Wang J."/>
            <person name="Ma R."/>
            <person name="Yu S."/>
        </authorList>
    </citation>
    <scope>NUCLEOTIDE SEQUENCE</scope>
    <source>
        <strain evidence="1">LA-IB0</strain>
        <tissue evidence="1">Leaf</tissue>
    </source>
</reference>
<evidence type="ECO:0000313" key="2">
    <source>
        <dbReference type="Proteomes" id="UP000826271"/>
    </source>
</evidence>
<dbReference type="AlphaFoldDB" id="A0AAV6WZR9"/>
<proteinExistence type="predicted"/>
<dbReference type="Gene3D" id="3.90.1150.10">
    <property type="entry name" value="Aspartate Aminotransferase, domain 1"/>
    <property type="match status" value="1"/>
</dbReference>
<dbReference type="Proteomes" id="UP000826271">
    <property type="component" value="Unassembled WGS sequence"/>
</dbReference>
<keyword evidence="2" id="KW-1185">Reference proteome</keyword>
<evidence type="ECO:0000313" key="1">
    <source>
        <dbReference type="EMBL" id="KAG8373339.1"/>
    </source>
</evidence>
<dbReference type="EMBL" id="WHWC01000011">
    <property type="protein sequence ID" value="KAG8373339.1"/>
    <property type="molecule type" value="Genomic_DNA"/>
</dbReference>
<comment type="caution">
    <text evidence="1">The sequence shown here is derived from an EMBL/GenBank/DDBJ whole genome shotgun (WGS) entry which is preliminary data.</text>
</comment>
<dbReference type="InterPro" id="IPR015422">
    <property type="entry name" value="PyrdxlP-dep_Trfase_small"/>
</dbReference>
<organism evidence="1 2">
    <name type="scientific">Buddleja alternifolia</name>
    <dbReference type="NCBI Taxonomy" id="168488"/>
    <lineage>
        <taxon>Eukaryota</taxon>
        <taxon>Viridiplantae</taxon>
        <taxon>Streptophyta</taxon>
        <taxon>Embryophyta</taxon>
        <taxon>Tracheophyta</taxon>
        <taxon>Spermatophyta</taxon>
        <taxon>Magnoliopsida</taxon>
        <taxon>eudicotyledons</taxon>
        <taxon>Gunneridae</taxon>
        <taxon>Pentapetalae</taxon>
        <taxon>asterids</taxon>
        <taxon>lamiids</taxon>
        <taxon>Lamiales</taxon>
        <taxon>Scrophulariaceae</taxon>
        <taxon>Buddlejeae</taxon>
        <taxon>Buddleja</taxon>
    </lineage>
</organism>
<name>A0AAV6WZR9_9LAMI</name>
<sequence length="93" mass="9745">MAAAASYSLQASSSIVKLFGHPLDGKPHLQRVRTVARAQISSDTIEVDISLSPRVNTLKCSKTVAIIDQAAALAQAGVPVIRLATGESDFDTP</sequence>
<gene>
    <name evidence="1" type="ORF">BUALT_Bualt11G0013900</name>
</gene>
<accession>A0AAV6WZR9</accession>